<dbReference type="OrthoDB" id="9775382at2"/>
<evidence type="ECO:0000313" key="2">
    <source>
        <dbReference type="EMBL" id="TKC04630.1"/>
    </source>
</evidence>
<accession>A0A4U1CIQ3</accession>
<name>A0A4U1CIQ3_9SPHI</name>
<dbReference type="RefSeq" id="WP_136844287.1">
    <property type="nucleotide sequence ID" value="NZ_SWBR01000007.1"/>
</dbReference>
<sequence length="345" mass="37050">MKKLSILVKTCMVLGTLVLPLNLLAQNDVGDLFKSGPADATKLVDAYMSPLFKGLGVGLNSGWNNTAKTKNLLRFELRITATAAFVPSKDQTYDVKTLGLQNISPVNPSLSTGPTAFGDDAEGARMQINGAPASSQFNLPQGSGLNFVPSPQIQLTVGLPKNIDVSLRYVPEIKLGDDFGKIGMFGIGAKVELLPLIMGKKDKLVPFDLAIALGITRLNYSLPLDINNGKYSDQEVDLKINGFNTEAIISKKILFFTPFASVGYNSSNSRLRALGTYDFDVPVTPSTPTGKQSYTDPVNLKNNEVSGLKASLGFQVNLAFLRVYGSYTQAEYGFFNAGIGFGIGK</sequence>
<keyword evidence="3" id="KW-1185">Reference proteome</keyword>
<keyword evidence="1" id="KW-0732">Signal</keyword>
<dbReference type="InterPro" id="IPR046495">
    <property type="entry name" value="DUF6588"/>
</dbReference>
<dbReference type="EMBL" id="SWBR01000007">
    <property type="protein sequence ID" value="TKC04630.1"/>
    <property type="molecule type" value="Genomic_DNA"/>
</dbReference>
<proteinExistence type="predicted"/>
<evidence type="ECO:0000256" key="1">
    <source>
        <dbReference type="SAM" id="SignalP"/>
    </source>
</evidence>
<feature type="signal peptide" evidence="1">
    <location>
        <begin position="1"/>
        <end position="25"/>
    </location>
</feature>
<reference evidence="2 3" key="1">
    <citation type="submission" date="2019-04" db="EMBL/GenBank/DDBJ databases">
        <title>Pedobacter sp. RP-3-22 sp. nov., isolated from Arctic soil.</title>
        <authorList>
            <person name="Dahal R.H."/>
            <person name="Kim D.-U."/>
        </authorList>
    </citation>
    <scope>NUCLEOTIDE SEQUENCE [LARGE SCALE GENOMIC DNA]</scope>
    <source>
        <strain evidence="2 3">RP-3-22</strain>
    </source>
</reference>
<gene>
    <name evidence="2" type="ORF">FA048_19405</name>
</gene>
<evidence type="ECO:0000313" key="3">
    <source>
        <dbReference type="Proteomes" id="UP000309488"/>
    </source>
</evidence>
<comment type="caution">
    <text evidence="2">The sequence shown here is derived from an EMBL/GenBank/DDBJ whole genome shotgun (WGS) entry which is preliminary data.</text>
</comment>
<dbReference type="AlphaFoldDB" id="A0A4U1CIQ3"/>
<protein>
    <recommendedName>
        <fullName evidence="4">Outer membrane protein beta-barrel domain-containing protein</fullName>
    </recommendedName>
</protein>
<organism evidence="2 3">
    <name type="scientific">Pedobacter polaris</name>
    <dbReference type="NCBI Taxonomy" id="2571273"/>
    <lineage>
        <taxon>Bacteria</taxon>
        <taxon>Pseudomonadati</taxon>
        <taxon>Bacteroidota</taxon>
        <taxon>Sphingobacteriia</taxon>
        <taxon>Sphingobacteriales</taxon>
        <taxon>Sphingobacteriaceae</taxon>
        <taxon>Pedobacter</taxon>
    </lineage>
</organism>
<evidence type="ECO:0008006" key="4">
    <source>
        <dbReference type="Google" id="ProtNLM"/>
    </source>
</evidence>
<dbReference type="Pfam" id="PF20230">
    <property type="entry name" value="DUF6588"/>
    <property type="match status" value="1"/>
</dbReference>
<dbReference type="Proteomes" id="UP000309488">
    <property type="component" value="Unassembled WGS sequence"/>
</dbReference>
<feature type="chain" id="PRO_5020238302" description="Outer membrane protein beta-barrel domain-containing protein" evidence="1">
    <location>
        <begin position="26"/>
        <end position="345"/>
    </location>
</feature>